<protein>
    <submittedName>
        <fullName evidence="2">Uncharacterized protein</fullName>
    </submittedName>
</protein>
<dbReference type="EMBL" id="CAJPDS010000008">
    <property type="protein sequence ID" value="CAF9909635.1"/>
    <property type="molecule type" value="Genomic_DNA"/>
</dbReference>
<sequence length="134" mass="14718">MNSNTNSPKLGRQAPTVTKAAGQGSTSTRLVASQPYKQNQPPRSNVLSDQAERQPSSYNLNRWLHQIPQDDPWNAQSRDGGQNSDGIESKRAKVDGENRNEGETRLEGGERFASFDDRRPIKLIVALGVESAEG</sequence>
<gene>
    <name evidence="2" type="ORF">HETSPECPRED_009482</name>
</gene>
<reference evidence="2" key="1">
    <citation type="submission" date="2021-03" db="EMBL/GenBank/DDBJ databases">
        <authorList>
            <person name="Tagirdzhanova G."/>
        </authorList>
    </citation>
    <scope>NUCLEOTIDE SEQUENCE</scope>
</reference>
<accession>A0A8H3IB12</accession>
<evidence type="ECO:0000256" key="1">
    <source>
        <dbReference type="SAM" id="MobiDB-lite"/>
    </source>
</evidence>
<keyword evidence="3" id="KW-1185">Reference proteome</keyword>
<name>A0A8H3IB12_9LECA</name>
<organism evidence="2 3">
    <name type="scientific">Heterodermia speciosa</name>
    <dbReference type="NCBI Taxonomy" id="116794"/>
    <lineage>
        <taxon>Eukaryota</taxon>
        <taxon>Fungi</taxon>
        <taxon>Dikarya</taxon>
        <taxon>Ascomycota</taxon>
        <taxon>Pezizomycotina</taxon>
        <taxon>Lecanoromycetes</taxon>
        <taxon>OSLEUM clade</taxon>
        <taxon>Lecanoromycetidae</taxon>
        <taxon>Caliciales</taxon>
        <taxon>Physciaceae</taxon>
        <taxon>Heterodermia</taxon>
    </lineage>
</organism>
<comment type="caution">
    <text evidence="2">The sequence shown here is derived from an EMBL/GenBank/DDBJ whole genome shotgun (WGS) entry which is preliminary data.</text>
</comment>
<dbReference type="AlphaFoldDB" id="A0A8H3IB12"/>
<evidence type="ECO:0000313" key="3">
    <source>
        <dbReference type="Proteomes" id="UP000664521"/>
    </source>
</evidence>
<feature type="compositionally biased region" description="Polar residues" evidence="1">
    <location>
        <begin position="23"/>
        <end position="60"/>
    </location>
</feature>
<evidence type="ECO:0000313" key="2">
    <source>
        <dbReference type="EMBL" id="CAF9909635.1"/>
    </source>
</evidence>
<feature type="compositionally biased region" description="Polar residues" evidence="1">
    <location>
        <begin position="74"/>
        <end position="86"/>
    </location>
</feature>
<dbReference type="Proteomes" id="UP000664521">
    <property type="component" value="Unassembled WGS sequence"/>
</dbReference>
<feature type="compositionally biased region" description="Basic and acidic residues" evidence="1">
    <location>
        <begin position="87"/>
        <end position="109"/>
    </location>
</feature>
<feature type="region of interest" description="Disordered" evidence="1">
    <location>
        <begin position="1"/>
        <end position="109"/>
    </location>
</feature>
<proteinExistence type="predicted"/>